<keyword evidence="2" id="KW-1185">Reference proteome</keyword>
<accession>A0A9P9I820</accession>
<dbReference type="AlphaFoldDB" id="A0A9P9I820"/>
<evidence type="ECO:0000313" key="1">
    <source>
        <dbReference type="EMBL" id="KAH7111378.1"/>
    </source>
</evidence>
<gene>
    <name evidence="1" type="ORF">EDB81DRAFT_671487</name>
</gene>
<dbReference type="OrthoDB" id="5151590at2759"/>
<sequence>MLPYVGGAEIKKLHPEIPLGTIKTTLRRGAQRIDNRSQPWSGRPRAITDETRDFIYDTVTHTDPHITHRELLDSIDNVCKKTGSSNDPT</sequence>
<reference evidence="1" key="1">
    <citation type="journal article" date="2021" name="Nat. Commun.">
        <title>Genetic determinants of endophytism in the Arabidopsis root mycobiome.</title>
        <authorList>
            <person name="Mesny F."/>
            <person name="Miyauchi S."/>
            <person name="Thiergart T."/>
            <person name="Pickel B."/>
            <person name="Atanasova L."/>
            <person name="Karlsson M."/>
            <person name="Huettel B."/>
            <person name="Barry K.W."/>
            <person name="Haridas S."/>
            <person name="Chen C."/>
            <person name="Bauer D."/>
            <person name="Andreopoulos W."/>
            <person name="Pangilinan J."/>
            <person name="LaButti K."/>
            <person name="Riley R."/>
            <person name="Lipzen A."/>
            <person name="Clum A."/>
            <person name="Drula E."/>
            <person name="Henrissat B."/>
            <person name="Kohler A."/>
            <person name="Grigoriev I.V."/>
            <person name="Martin F.M."/>
            <person name="Hacquard S."/>
        </authorList>
    </citation>
    <scope>NUCLEOTIDE SEQUENCE</scope>
    <source>
        <strain evidence="1">MPI-CAGE-AT-0147</strain>
    </source>
</reference>
<dbReference type="EMBL" id="JAGMUV010000041">
    <property type="protein sequence ID" value="KAH7111378.1"/>
    <property type="molecule type" value="Genomic_DNA"/>
</dbReference>
<dbReference type="Proteomes" id="UP000738349">
    <property type="component" value="Unassembled WGS sequence"/>
</dbReference>
<comment type="caution">
    <text evidence="1">The sequence shown here is derived from an EMBL/GenBank/DDBJ whole genome shotgun (WGS) entry which is preliminary data.</text>
</comment>
<organism evidence="1 2">
    <name type="scientific">Dactylonectria macrodidyma</name>
    <dbReference type="NCBI Taxonomy" id="307937"/>
    <lineage>
        <taxon>Eukaryota</taxon>
        <taxon>Fungi</taxon>
        <taxon>Dikarya</taxon>
        <taxon>Ascomycota</taxon>
        <taxon>Pezizomycotina</taxon>
        <taxon>Sordariomycetes</taxon>
        <taxon>Hypocreomycetidae</taxon>
        <taxon>Hypocreales</taxon>
        <taxon>Nectriaceae</taxon>
        <taxon>Dactylonectria</taxon>
    </lineage>
</organism>
<evidence type="ECO:0000313" key="2">
    <source>
        <dbReference type="Proteomes" id="UP000738349"/>
    </source>
</evidence>
<protein>
    <submittedName>
        <fullName evidence="1">Uncharacterized protein</fullName>
    </submittedName>
</protein>
<proteinExistence type="predicted"/>
<name>A0A9P9I820_9HYPO</name>